<feature type="compositionally biased region" description="Low complexity" evidence="1">
    <location>
        <begin position="746"/>
        <end position="776"/>
    </location>
</feature>
<feature type="region of interest" description="Disordered" evidence="1">
    <location>
        <begin position="1061"/>
        <end position="1104"/>
    </location>
</feature>
<dbReference type="AlphaFoldDB" id="A0A6A5YZI7"/>
<evidence type="ECO:0000313" key="2">
    <source>
        <dbReference type="EMBL" id="KAF2111997.1"/>
    </source>
</evidence>
<organism evidence="2 3">
    <name type="scientific">Lophiotrema nucula</name>
    <dbReference type="NCBI Taxonomy" id="690887"/>
    <lineage>
        <taxon>Eukaryota</taxon>
        <taxon>Fungi</taxon>
        <taxon>Dikarya</taxon>
        <taxon>Ascomycota</taxon>
        <taxon>Pezizomycotina</taxon>
        <taxon>Dothideomycetes</taxon>
        <taxon>Pleosporomycetidae</taxon>
        <taxon>Pleosporales</taxon>
        <taxon>Lophiotremataceae</taxon>
        <taxon>Lophiotrema</taxon>
    </lineage>
</organism>
<feature type="compositionally biased region" description="Low complexity" evidence="1">
    <location>
        <begin position="650"/>
        <end position="659"/>
    </location>
</feature>
<feature type="region of interest" description="Disordered" evidence="1">
    <location>
        <begin position="527"/>
        <end position="559"/>
    </location>
</feature>
<feature type="region of interest" description="Disordered" evidence="1">
    <location>
        <begin position="650"/>
        <end position="818"/>
    </location>
</feature>
<evidence type="ECO:0000256" key="1">
    <source>
        <dbReference type="SAM" id="MobiDB-lite"/>
    </source>
</evidence>
<feature type="compositionally biased region" description="Polar residues" evidence="1">
    <location>
        <begin position="777"/>
        <end position="818"/>
    </location>
</feature>
<sequence length="1104" mass="120094">MSGQDSTAMIQISRAELKEVLREVVKEQLTIHLQRSPQVEAAVSAATQTPQDWIDRPEPSAATSDNKSQQCSALSTSSQTQDAGVAWAKFNNIVHTSKFRDPSNSYSDEDVVDKGVTNDPQDDSSWILSPASGVSGRSARSTLSLNDQDINSQLDETPFFYSFPKASRILNLQVEFSKLSLREDDVQYDAGTDLAQNSTFTVPQQMESSENPSNTWHSILEATSTPDIGTDSAEVTSLSYFASPDAGIEKDYDEEDGDNNSMAMGMTSKPEAASSGDEANPVTPPSPVSNTDECKMPVVRHDESILVFSENVVRAASGSAPVVPPNEESDEDLFEDVPGCQRDDIGPQPTYSGMNADTDLTTLPHDQSGTSAATEARQPQHYEGARVASEPNSHADGLDDGMAGYDADQLGVRVEVSGFETSTAGVVEEDSQDTAPATIGDFAALNEDTTASIAAPAAEFDENTTMSEAFPSVGIPTMEMPKHKTRDNIGADIEMDEEIVTPSLSPTIEMPQHRIGDDIRGDIEMSEESSTLNFVSATPTSRTAPQNWSPPTEMPKNRIVDETEADIEMGGETSTPALSNAVPSSSTALSAWNPEQVLASVENVVSTSKLRASFRPELSDDLAYLKDAPVGTARPSTHAKPMMKIIMSTSSTEIPSESSHQFLDLKRTDGPSIGWHKPAKKDRPSELLKKDREQALGIDPVWAEMPNSHDADDMEDISGDTIHEEDKVETSGPDNPWRDLLRPVQSDVSSRPASNDSSSATVVPAPAQPTQQAAPTGSNYNGAHGISSSPPANYASTNGPQTSFSTPAAPSTVVQAPSALQPQVARQVLAPRIRRPVPGVTLPPPDSPGSIAGPNTTVQAPRQRPEASAEQLGLHEAYQRILDMIATNDDNCRDMGRSVSTLAVFYVDDYFPIFDHLMNRYKFVDATERELEACLKDPRGHRWQQHVYWMHGMKAQRSLKPPDADVADIPFSMRPMPQNRQQFLERVWGATMNANFDLVQKGMDSLSFDDMLRWTTEQESKALRCAVNNEKKKFESGPYSYRLRHILENSKQSLVQEFKAMVDEASGGSQNAGAPRRRSAEDDADTPKAKMSRPSDENSMEQDP</sequence>
<feature type="compositionally biased region" description="Polar residues" evidence="1">
    <location>
        <begin position="61"/>
        <end position="77"/>
    </location>
</feature>
<feature type="compositionally biased region" description="Basic and acidic residues" evidence="1">
    <location>
        <begin position="681"/>
        <end position="694"/>
    </location>
</feature>
<feature type="region of interest" description="Disordered" evidence="1">
    <location>
        <begin position="98"/>
        <end position="140"/>
    </location>
</feature>
<feature type="region of interest" description="Disordered" evidence="1">
    <location>
        <begin position="836"/>
        <end position="869"/>
    </location>
</feature>
<feature type="compositionally biased region" description="Polar residues" evidence="1">
    <location>
        <begin position="528"/>
        <end position="550"/>
    </location>
</feature>
<feature type="region of interest" description="Disordered" evidence="1">
    <location>
        <begin position="363"/>
        <end position="404"/>
    </location>
</feature>
<reference evidence="2" key="1">
    <citation type="journal article" date="2020" name="Stud. Mycol.">
        <title>101 Dothideomycetes genomes: a test case for predicting lifestyles and emergence of pathogens.</title>
        <authorList>
            <person name="Haridas S."/>
            <person name="Albert R."/>
            <person name="Binder M."/>
            <person name="Bloem J."/>
            <person name="Labutti K."/>
            <person name="Salamov A."/>
            <person name="Andreopoulos B."/>
            <person name="Baker S."/>
            <person name="Barry K."/>
            <person name="Bills G."/>
            <person name="Bluhm B."/>
            <person name="Cannon C."/>
            <person name="Castanera R."/>
            <person name="Culley D."/>
            <person name="Daum C."/>
            <person name="Ezra D."/>
            <person name="Gonzalez J."/>
            <person name="Henrissat B."/>
            <person name="Kuo A."/>
            <person name="Liang C."/>
            <person name="Lipzen A."/>
            <person name="Lutzoni F."/>
            <person name="Magnuson J."/>
            <person name="Mondo S."/>
            <person name="Nolan M."/>
            <person name="Ohm R."/>
            <person name="Pangilinan J."/>
            <person name="Park H.-J."/>
            <person name="Ramirez L."/>
            <person name="Alfaro M."/>
            <person name="Sun H."/>
            <person name="Tritt A."/>
            <person name="Yoshinaga Y."/>
            <person name="Zwiers L.-H."/>
            <person name="Turgeon B."/>
            <person name="Goodwin S."/>
            <person name="Spatafora J."/>
            <person name="Crous P."/>
            <person name="Grigoriev I."/>
        </authorList>
    </citation>
    <scope>NUCLEOTIDE SEQUENCE</scope>
    <source>
        <strain evidence="2">CBS 627.86</strain>
    </source>
</reference>
<feature type="region of interest" description="Disordered" evidence="1">
    <location>
        <begin position="38"/>
        <end position="77"/>
    </location>
</feature>
<evidence type="ECO:0000313" key="3">
    <source>
        <dbReference type="Proteomes" id="UP000799770"/>
    </source>
</evidence>
<accession>A0A6A5YZI7</accession>
<feature type="compositionally biased region" description="Polar residues" evidence="1">
    <location>
        <begin position="363"/>
        <end position="373"/>
    </location>
</feature>
<feature type="compositionally biased region" description="Basic and acidic residues" evidence="1">
    <location>
        <begin position="1078"/>
        <end position="1096"/>
    </location>
</feature>
<dbReference type="Proteomes" id="UP000799770">
    <property type="component" value="Unassembled WGS sequence"/>
</dbReference>
<keyword evidence="3" id="KW-1185">Reference proteome</keyword>
<proteinExistence type="predicted"/>
<protein>
    <submittedName>
        <fullName evidence="2">Uncharacterized protein</fullName>
    </submittedName>
</protein>
<feature type="region of interest" description="Disordered" evidence="1">
    <location>
        <begin position="246"/>
        <end position="293"/>
    </location>
</feature>
<gene>
    <name evidence="2" type="ORF">BDV96DRAFT_689805</name>
</gene>
<dbReference type="EMBL" id="ML977332">
    <property type="protein sequence ID" value="KAF2111997.1"/>
    <property type="molecule type" value="Genomic_DNA"/>
</dbReference>
<name>A0A6A5YZI7_9PLEO</name>